<evidence type="ECO:0000256" key="1">
    <source>
        <dbReference type="ARBA" id="ARBA00022741"/>
    </source>
</evidence>
<reference evidence="6 7" key="1">
    <citation type="submission" date="2014-04" db="EMBL/GenBank/DDBJ databases">
        <authorList>
            <consortium name="DOE Joint Genome Institute"/>
            <person name="Kuo A."/>
            <person name="Girlanda M."/>
            <person name="Perotto S."/>
            <person name="Kohler A."/>
            <person name="Nagy L.G."/>
            <person name="Floudas D."/>
            <person name="Copeland A."/>
            <person name="Barry K.W."/>
            <person name="Cichocki N."/>
            <person name="Veneault-Fourrey C."/>
            <person name="LaButti K."/>
            <person name="Lindquist E.A."/>
            <person name="Lipzen A."/>
            <person name="Lundell T."/>
            <person name="Morin E."/>
            <person name="Murat C."/>
            <person name="Sun H."/>
            <person name="Tunlid A."/>
            <person name="Henrissat B."/>
            <person name="Grigoriev I.V."/>
            <person name="Hibbett D.S."/>
            <person name="Martin F."/>
            <person name="Nordberg H.P."/>
            <person name="Cantor M.N."/>
            <person name="Hua S.X."/>
        </authorList>
    </citation>
    <scope>NUCLEOTIDE SEQUENCE [LARGE SCALE GENOMIC DNA]</scope>
    <source>
        <strain evidence="6 7">MUT 4182</strain>
    </source>
</reference>
<dbReference type="GO" id="GO:0005524">
    <property type="term" value="F:ATP binding"/>
    <property type="evidence" value="ECO:0007669"/>
    <property type="project" value="UniProtKB-UniRule"/>
</dbReference>
<dbReference type="OrthoDB" id="541276at2759"/>
<accession>A0A0C3K3C7</accession>
<organism evidence="6 7">
    <name type="scientific">Tulasnella calospora MUT 4182</name>
    <dbReference type="NCBI Taxonomy" id="1051891"/>
    <lineage>
        <taxon>Eukaryota</taxon>
        <taxon>Fungi</taxon>
        <taxon>Dikarya</taxon>
        <taxon>Basidiomycota</taxon>
        <taxon>Agaricomycotina</taxon>
        <taxon>Agaricomycetes</taxon>
        <taxon>Cantharellales</taxon>
        <taxon>Tulasnellaceae</taxon>
        <taxon>Tulasnella</taxon>
    </lineage>
</organism>
<dbReference type="CDD" id="cd13993">
    <property type="entry name" value="STKc_Pat1_like"/>
    <property type="match status" value="1"/>
</dbReference>
<dbReference type="Gene3D" id="1.10.510.10">
    <property type="entry name" value="Transferase(Phosphotransferase) domain 1"/>
    <property type="match status" value="1"/>
</dbReference>
<feature type="domain" description="Protein kinase" evidence="5">
    <location>
        <begin position="11"/>
        <end position="281"/>
    </location>
</feature>
<dbReference type="InterPro" id="IPR000719">
    <property type="entry name" value="Prot_kinase_dom"/>
</dbReference>
<dbReference type="EMBL" id="KN823764">
    <property type="protein sequence ID" value="KIO15893.1"/>
    <property type="molecule type" value="Genomic_DNA"/>
</dbReference>
<evidence type="ECO:0000256" key="3">
    <source>
        <dbReference type="PROSITE-ProRule" id="PRU10141"/>
    </source>
</evidence>
<evidence type="ECO:0000259" key="5">
    <source>
        <dbReference type="PROSITE" id="PS50011"/>
    </source>
</evidence>
<protein>
    <recommendedName>
        <fullName evidence="5">Protein kinase domain-containing protein</fullName>
    </recommendedName>
</protein>
<dbReference type="PROSITE" id="PS00108">
    <property type="entry name" value="PROTEIN_KINASE_ST"/>
    <property type="match status" value="1"/>
</dbReference>
<dbReference type="GO" id="GO:0005737">
    <property type="term" value="C:cytoplasm"/>
    <property type="evidence" value="ECO:0007669"/>
    <property type="project" value="TreeGrafter"/>
</dbReference>
<feature type="non-terminal residue" evidence="6">
    <location>
        <position position="282"/>
    </location>
</feature>
<dbReference type="InterPro" id="IPR017441">
    <property type="entry name" value="Protein_kinase_ATP_BS"/>
</dbReference>
<comment type="similarity">
    <text evidence="4">Belongs to the protein kinase superfamily.</text>
</comment>
<dbReference type="STRING" id="1051891.A0A0C3K3C7"/>
<evidence type="ECO:0000313" key="6">
    <source>
        <dbReference type="EMBL" id="KIO15893.1"/>
    </source>
</evidence>
<dbReference type="GO" id="GO:0010506">
    <property type="term" value="P:regulation of autophagy"/>
    <property type="evidence" value="ECO:0007669"/>
    <property type="project" value="InterPro"/>
</dbReference>
<name>A0A0C3K3C7_9AGAM</name>
<keyword evidence="4" id="KW-0723">Serine/threonine-protein kinase</keyword>
<keyword evidence="1 3" id="KW-0547">Nucleotide-binding</keyword>
<evidence type="ECO:0000256" key="2">
    <source>
        <dbReference type="ARBA" id="ARBA00022840"/>
    </source>
</evidence>
<dbReference type="InterPro" id="IPR011009">
    <property type="entry name" value="Kinase-like_dom_sf"/>
</dbReference>
<dbReference type="PROSITE" id="PS50011">
    <property type="entry name" value="PROTEIN_KINASE_DOM"/>
    <property type="match status" value="1"/>
</dbReference>
<keyword evidence="2 3" id="KW-0067">ATP-binding</keyword>
<dbReference type="SMART" id="SM00220">
    <property type="entry name" value="S_TKc"/>
    <property type="match status" value="1"/>
</dbReference>
<keyword evidence="7" id="KW-1185">Reference proteome</keyword>
<dbReference type="PANTHER" id="PTHR24348:SF68">
    <property type="entry name" value="SERINE_THREONINE-PROTEIN KINASE ATG1C"/>
    <property type="match status" value="1"/>
</dbReference>
<dbReference type="PROSITE" id="PS00107">
    <property type="entry name" value="PROTEIN_KINASE_ATP"/>
    <property type="match status" value="1"/>
</dbReference>
<dbReference type="AlphaFoldDB" id="A0A0C3K3C7"/>
<evidence type="ECO:0000256" key="4">
    <source>
        <dbReference type="RuleBase" id="RU000304"/>
    </source>
</evidence>
<gene>
    <name evidence="6" type="ORF">M407DRAFT_86672</name>
</gene>
<reference evidence="7" key="2">
    <citation type="submission" date="2015-01" db="EMBL/GenBank/DDBJ databases">
        <title>Evolutionary Origins and Diversification of the Mycorrhizal Mutualists.</title>
        <authorList>
            <consortium name="DOE Joint Genome Institute"/>
            <consortium name="Mycorrhizal Genomics Consortium"/>
            <person name="Kohler A."/>
            <person name="Kuo A."/>
            <person name="Nagy L.G."/>
            <person name="Floudas D."/>
            <person name="Copeland A."/>
            <person name="Barry K.W."/>
            <person name="Cichocki N."/>
            <person name="Veneault-Fourrey C."/>
            <person name="LaButti K."/>
            <person name="Lindquist E.A."/>
            <person name="Lipzen A."/>
            <person name="Lundell T."/>
            <person name="Morin E."/>
            <person name="Murat C."/>
            <person name="Riley R."/>
            <person name="Ohm R."/>
            <person name="Sun H."/>
            <person name="Tunlid A."/>
            <person name="Henrissat B."/>
            <person name="Grigoriev I.V."/>
            <person name="Hibbett D.S."/>
            <person name="Martin F."/>
        </authorList>
    </citation>
    <scope>NUCLEOTIDE SEQUENCE [LARGE SCALE GENOMIC DNA]</scope>
    <source>
        <strain evidence="7">MUT 4182</strain>
    </source>
</reference>
<dbReference type="SUPFAM" id="SSF56112">
    <property type="entry name" value="Protein kinase-like (PK-like)"/>
    <property type="match status" value="1"/>
</dbReference>
<feature type="binding site" evidence="3">
    <location>
        <position position="44"/>
    </location>
    <ligand>
        <name>ATP</name>
        <dbReference type="ChEBI" id="CHEBI:30616"/>
    </ligand>
</feature>
<dbReference type="GO" id="GO:0004674">
    <property type="term" value="F:protein serine/threonine kinase activity"/>
    <property type="evidence" value="ECO:0007669"/>
    <property type="project" value="UniProtKB-KW"/>
</dbReference>
<dbReference type="Pfam" id="PF00069">
    <property type="entry name" value="Pkinase"/>
    <property type="match status" value="1"/>
</dbReference>
<dbReference type="Proteomes" id="UP000054248">
    <property type="component" value="Unassembled WGS sequence"/>
</dbReference>
<keyword evidence="4" id="KW-0418">Kinase</keyword>
<evidence type="ECO:0000313" key="7">
    <source>
        <dbReference type="Proteomes" id="UP000054248"/>
    </source>
</evidence>
<dbReference type="PANTHER" id="PTHR24348">
    <property type="entry name" value="SERINE/THREONINE-PROTEIN KINASE UNC-51-RELATED"/>
    <property type="match status" value="1"/>
</dbReference>
<keyword evidence="4" id="KW-0808">Transferase</keyword>
<sequence>MAGKRIDGGRIELLSVLGSGAYGVVYLAVDTNSPPEQPTWYAVKCLTKEGLDSRQRKFQRREIALHQLASAHPSIVTMHRVLEDADWIFVVLDFCPDGDLFTAITEKQLYLGKDELIKSVFLQIVSAVEYCHELGIHHRDLKPENILCRNGGTKLLLADFGLATSEKTSDAFGCGSSFYMSPECQGGVYVKAAPYNTRANDVWALGVILVNLTCGRNPWKTATITDETFRAYLLDHEFLRNILPISLQLNDILKGIFTINPSDRMTVSELKRSVENIRTFTM</sequence>
<proteinExistence type="inferred from homology"/>
<dbReference type="InterPro" id="IPR045269">
    <property type="entry name" value="Atg1-like"/>
</dbReference>
<dbReference type="InterPro" id="IPR008271">
    <property type="entry name" value="Ser/Thr_kinase_AS"/>
</dbReference>
<dbReference type="HOGENOM" id="CLU_000288_63_0_1"/>